<organism evidence="1 2">
    <name type="scientific">Penicillium alfredii</name>
    <dbReference type="NCBI Taxonomy" id="1506179"/>
    <lineage>
        <taxon>Eukaryota</taxon>
        <taxon>Fungi</taxon>
        <taxon>Dikarya</taxon>
        <taxon>Ascomycota</taxon>
        <taxon>Pezizomycotina</taxon>
        <taxon>Eurotiomycetes</taxon>
        <taxon>Eurotiomycetidae</taxon>
        <taxon>Eurotiales</taxon>
        <taxon>Aspergillaceae</taxon>
        <taxon>Penicillium</taxon>
    </lineage>
</organism>
<dbReference type="GeneID" id="81396921"/>
<evidence type="ECO:0000313" key="2">
    <source>
        <dbReference type="Proteomes" id="UP001141434"/>
    </source>
</evidence>
<reference evidence="1" key="2">
    <citation type="journal article" date="2023" name="IMA Fungus">
        <title>Comparative genomic study of the Penicillium genus elucidates a diverse pangenome and 15 lateral gene transfer events.</title>
        <authorList>
            <person name="Petersen C."/>
            <person name="Sorensen T."/>
            <person name="Nielsen M.R."/>
            <person name="Sondergaard T.E."/>
            <person name="Sorensen J.L."/>
            <person name="Fitzpatrick D.A."/>
            <person name="Frisvad J.C."/>
            <person name="Nielsen K.L."/>
        </authorList>
    </citation>
    <scope>NUCLEOTIDE SEQUENCE</scope>
    <source>
        <strain evidence="1">IBT 34128</strain>
    </source>
</reference>
<protein>
    <submittedName>
        <fullName evidence="1">Uncharacterized protein</fullName>
    </submittedName>
</protein>
<dbReference type="Proteomes" id="UP001141434">
    <property type="component" value="Unassembled WGS sequence"/>
</dbReference>
<dbReference type="OrthoDB" id="5598852at2759"/>
<proteinExistence type="predicted"/>
<comment type="caution">
    <text evidence="1">The sequence shown here is derived from an EMBL/GenBank/DDBJ whole genome shotgun (WGS) entry which is preliminary data.</text>
</comment>
<accession>A0A9W9K502</accession>
<dbReference type="RefSeq" id="XP_056510552.1">
    <property type="nucleotide sequence ID" value="XM_056657752.1"/>
</dbReference>
<dbReference type="AlphaFoldDB" id="A0A9W9K502"/>
<gene>
    <name evidence="1" type="ORF">NUU61_007227</name>
</gene>
<dbReference type="EMBL" id="JAPMSZ010000009">
    <property type="protein sequence ID" value="KAJ5092357.1"/>
    <property type="molecule type" value="Genomic_DNA"/>
</dbReference>
<sequence length="195" mass="22379">MTTEAEEYAVEQEMASFFRKTSAIRSSCDARAQELVGGTATPVIVQGVCGYTVYAGPNQEFVVQFRLQSLRLKTEITTLASKIYGSLVSSVSHHGQIGEDDLQGREPVAVYVMSRVQGVSYLDFILAHNLPEKSVEYYSWRENLISDFCRRINYFLRSYAEFLGYRFFAVAWKNPQNIYQSVRETLYQRYGKDLR</sequence>
<keyword evidence="2" id="KW-1185">Reference proteome</keyword>
<reference evidence="1" key="1">
    <citation type="submission" date="2022-11" db="EMBL/GenBank/DDBJ databases">
        <authorList>
            <person name="Petersen C."/>
        </authorList>
    </citation>
    <scope>NUCLEOTIDE SEQUENCE</scope>
    <source>
        <strain evidence="1">IBT 34128</strain>
    </source>
</reference>
<name>A0A9W9K502_9EURO</name>
<evidence type="ECO:0000313" key="1">
    <source>
        <dbReference type="EMBL" id="KAJ5092357.1"/>
    </source>
</evidence>